<feature type="compositionally biased region" description="Basic and acidic residues" evidence="3">
    <location>
        <begin position="259"/>
        <end position="268"/>
    </location>
</feature>
<dbReference type="SMART" id="SM00717">
    <property type="entry name" value="SANT"/>
    <property type="match status" value="3"/>
</dbReference>
<dbReference type="EMBL" id="BKCP01002669">
    <property type="protein sequence ID" value="GER28539.1"/>
    <property type="molecule type" value="Genomic_DNA"/>
</dbReference>
<evidence type="ECO:0000313" key="7">
    <source>
        <dbReference type="Proteomes" id="UP000325081"/>
    </source>
</evidence>
<feature type="compositionally biased region" description="Basic and acidic residues" evidence="3">
    <location>
        <begin position="51"/>
        <end position="63"/>
    </location>
</feature>
<dbReference type="OrthoDB" id="39591at2759"/>
<name>A0A5A7P6Y5_STRAF</name>
<dbReference type="InterPro" id="IPR009057">
    <property type="entry name" value="Homeodomain-like_sf"/>
</dbReference>
<feature type="domain" description="Myb-like" evidence="4">
    <location>
        <begin position="399"/>
        <end position="441"/>
    </location>
</feature>
<evidence type="ECO:0000256" key="3">
    <source>
        <dbReference type="SAM" id="MobiDB-lite"/>
    </source>
</evidence>
<feature type="compositionally biased region" description="Basic residues" evidence="3">
    <location>
        <begin position="241"/>
        <end position="251"/>
    </location>
</feature>
<comment type="subcellular location">
    <subcellularLocation>
        <location evidence="1">Nucleus</location>
    </subcellularLocation>
</comment>
<dbReference type="PANTHER" id="PTHR47430:SF4">
    <property type="entry name" value="GB|AAC33480.1"/>
    <property type="match status" value="1"/>
</dbReference>
<feature type="compositionally biased region" description="Polar residues" evidence="3">
    <location>
        <begin position="210"/>
        <end position="236"/>
    </location>
</feature>
<keyword evidence="2" id="KW-0539">Nucleus</keyword>
<organism evidence="6 7">
    <name type="scientific">Striga asiatica</name>
    <name type="common">Asiatic witchweed</name>
    <name type="synonym">Buchnera asiatica</name>
    <dbReference type="NCBI Taxonomy" id="4170"/>
    <lineage>
        <taxon>Eukaryota</taxon>
        <taxon>Viridiplantae</taxon>
        <taxon>Streptophyta</taxon>
        <taxon>Embryophyta</taxon>
        <taxon>Tracheophyta</taxon>
        <taxon>Spermatophyta</taxon>
        <taxon>Magnoliopsida</taxon>
        <taxon>eudicotyledons</taxon>
        <taxon>Gunneridae</taxon>
        <taxon>Pentapetalae</taxon>
        <taxon>asterids</taxon>
        <taxon>lamiids</taxon>
        <taxon>Lamiales</taxon>
        <taxon>Orobanchaceae</taxon>
        <taxon>Buchnereae</taxon>
        <taxon>Striga</taxon>
    </lineage>
</organism>
<dbReference type="SUPFAM" id="SSF46689">
    <property type="entry name" value="Homeodomain-like"/>
    <property type="match status" value="1"/>
</dbReference>
<feature type="domain" description="HTH myb-type" evidence="5">
    <location>
        <begin position="398"/>
        <end position="447"/>
    </location>
</feature>
<feature type="domain" description="Myb-like" evidence="4">
    <location>
        <begin position="512"/>
        <end position="565"/>
    </location>
</feature>
<dbReference type="AlphaFoldDB" id="A0A5A7P6Y5"/>
<keyword evidence="7" id="KW-1185">Reference proteome</keyword>
<evidence type="ECO:0000256" key="2">
    <source>
        <dbReference type="ARBA" id="ARBA00023242"/>
    </source>
</evidence>
<dbReference type="Gene3D" id="1.10.10.60">
    <property type="entry name" value="Homeodomain-like"/>
    <property type="match status" value="1"/>
</dbReference>
<feature type="compositionally biased region" description="Basic and acidic residues" evidence="3">
    <location>
        <begin position="71"/>
        <end position="91"/>
    </location>
</feature>
<dbReference type="PROSITE" id="PS51294">
    <property type="entry name" value="HTH_MYB"/>
    <property type="match status" value="1"/>
</dbReference>
<feature type="region of interest" description="Disordered" evidence="3">
    <location>
        <begin position="17"/>
        <end position="294"/>
    </location>
</feature>
<evidence type="ECO:0000313" key="6">
    <source>
        <dbReference type="EMBL" id="GER28539.1"/>
    </source>
</evidence>
<dbReference type="Proteomes" id="UP000325081">
    <property type="component" value="Unassembled WGS sequence"/>
</dbReference>
<dbReference type="InterPro" id="IPR001005">
    <property type="entry name" value="SANT/Myb"/>
</dbReference>
<feature type="compositionally biased region" description="Basic and acidic residues" evidence="3">
    <location>
        <begin position="141"/>
        <end position="150"/>
    </location>
</feature>
<dbReference type="Pfam" id="PF13921">
    <property type="entry name" value="Myb_DNA-bind_6"/>
    <property type="match status" value="1"/>
</dbReference>
<gene>
    <name evidence="6" type="ORF">STAS_04340</name>
</gene>
<dbReference type="GO" id="GO:0005634">
    <property type="term" value="C:nucleus"/>
    <property type="evidence" value="ECO:0007669"/>
    <property type="project" value="UniProtKB-SubCell"/>
</dbReference>
<proteinExistence type="predicted"/>
<evidence type="ECO:0000256" key="1">
    <source>
        <dbReference type="ARBA" id="ARBA00004123"/>
    </source>
</evidence>
<dbReference type="PROSITE" id="PS50090">
    <property type="entry name" value="MYB_LIKE"/>
    <property type="match status" value="3"/>
</dbReference>
<evidence type="ECO:0000259" key="4">
    <source>
        <dbReference type="PROSITE" id="PS50090"/>
    </source>
</evidence>
<evidence type="ECO:0000259" key="5">
    <source>
        <dbReference type="PROSITE" id="PS51294"/>
    </source>
</evidence>
<sequence length="605" mass="70221">MKKKKNKGCEVTEAYINEGLEKRELHVDPGEDGSGDAMMNLEKKRKKSKNKNRELNRTERNNAKEVQQSEVEQKLDGESNSKQECTEDNIKERKKKKSKRKHDEVDFEREGEKHIKESGQHSQNLEADDAGKVKRKKRKKEKENIKDDNWSRGTSGEAINDEGDFPCVQQECVPDNVEGKIESNEHDGCAAEELERKKERKKKKKEHLNDSSSAAQQDNAETDNNGHMCTDEMQSNEVKHATKKKKKKKHTQVMVDGSEELRDNGAAHEKKRKMTKPVENDSSDATPRKSKKKVRFSNHVEVFPSPGTSDPAKGNVDRDNLVRGKRFTPEEDEIVKAAVNDYILSHNLGDEGLDMVLNCRKHPKARGCWKEIGSSMPHRPTSSVYQRAQILFRRSENRKWTEEECEEVLKFCEEHGRQWRKLEDKLGRHRKHVKDTWRRIKLVNRKKGHWSQEEYQKLFDLVNIDLQAKLQEEKKSMYGMLRDNICWTAISDELSTRAQALCCLKWYNQLTSSMVAQGMWADSDDYRLIGGLYRLDARCVEDVEWDSVVEGRDGDACRKRWNQMALHLGRNGNKSFAERVEVLAQRYCPYLLEAREAWDAKPRLP</sequence>
<feature type="compositionally biased region" description="Basic and acidic residues" evidence="3">
    <location>
        <begin position="19"/>
        <end position="29"/>
    </location>
</feature>
<comment type="caution">
    <text evidence="6">The sequence shown here is derived from an EMBL/GenBank/DDBJ whole genome shotgun (WGS) entry which is preliminary data.</text>
</comment>
<dbReference type="PANTHER" id="PTHR47430">
    <property type="entry name" value="GB|AAC33480.1"/>
    <property type="match status" value="1"/>
</dbReference>
<accession>A0A5A7P6Y5</accession>
<feature type="domain" description="Myb-like" evidence="4">
    <location>
        <begin position="442"/>
        <end position="510"/>
    </location>
</feature>
<reference evidence="7" key="1">
    <citation type="journal article" date="2019" name="Curr. Biol.">
        <title>Genome Sequence of Striga asiatica Provides Insight into the Evolution of Plant Parasitism.</title>
        <authorList>
            <person name="Yoshida S."/>
            <person name="Kim S."/>
            <person name="Wafula E.K."/>
            <person name="Tanskanen J."/>
            <person name="Kim Y.M."/>
            <person name="Honaas L."/>
            <person name="Yang Z."/>
            <person name="Spallek T."/>
            <person name="Conn C.E."/>
            <person name="Ichihashi Y."/>
            <person name="Cheong K."/>
            <person name="Cui S."/>
            <person name="Der J.P."/>
            <person name="Gundlach H."/>
            <person name="Jiao Y."/>
            <person name="Hori C."/>
            <person name="Ishida J.K."/>
            <person name="Kasahara H."/>
            <person name="Kiba T."/>
            <person name="Kim M.S."/>
            <person name="Koo N."/>
            <person name="Laohavisit A."/>
            <person name="Lee Y.H."/>
            <person name="Lumba S."/>
            <person name="McCourt P."/>
            <person name="Mortimer J.C."/>
            <person name="Mutuku J.M."/>
            <person name="Nomura T."/>
            <person name="Sasaki-Sekimoto Y."/>
            <person name="Seto Y."/>
            <person name="Wang Y."/>
            <person name="Wakatake T."/>
            <person name="Sakakibara H."/>
            <person name="Demura T."/>
            <person name="Yamaguchi S."/>
            <person name="Yoneyama K."/>
            <person name="Manabe R.I."/>
            <person name="Nelson D.C."/>
            <person name="Schulman A.H."/>
            <person name="Timko M.P."/>
            <person name="dePamphilis C.W."/>
            <person name="Choi D."/>
            <person name="Shirasu K."/>
        </authorList>
    </citation>
    <scope>NUCLEOTIDE SEQUENCE [LARGE SCALE GENOMIC DNA]</scope>
    <source>
        <strain evidence="7">cv. UVA1</strain>
    </source>
</reference>
<feature type="compositionally biased region" description="Basic and acidic residues" evidence="3">
    <location>
        <begin position="177"/>
        <end position="197"/>
    </location>
</feature>
<feature type="compositionally biased region" description="Basic and acidic residues" evidence="3">
    <location>
        <begin position="101"/>
        <end position="119"/>
    </location>
</feature>
<protein>
    <submittedName>
        <fullName evidence="6">Myb family transcription factor</fullName>
    </submittedName>
</protein>
<dbReference type="InterPro" id="IPR017930">
    <property type="entry name" value="Myb_dom"/>
</dbReference>